<proteinExistence type="predicted"/>
<keyword evidence="6" id="KW-1185">Reference proteome</keyword>
<dbReference type="RefSeq" id="WP_078501337.1">
    <property type="nucleotide sequence ID" value="NZ_MSZX01000009.1"/>
</dbReference>
<evidence type="ECO:0000313" key="6">
    <source>
        <dbReference type="Proteomes" id="UP000190188"/>
    </source>
</evidence>
<keyword evidence="4" id="KW-0460">Magnesium</keyword>
<dbReference type="SFLD" id="SFLDS00003">
    <property type="entry name" value="Haloacid_Dehalogenase"/>
    <property type="match status" value="1"/>
</dbReference>
<name>A0A1T2X5U7_9BACL</name>
<dbReference type="OrthoDB" id="25198at2"/>
<organism evidence="5 6">
    <name type="scientific">Paenibacillus selenitireducens</name>
    <dbReference type="NCBI Taxonomy" id="1324314"/>
    <lineage>
        <taxon>Bacteria</taxon>
        <taxon>Bacillati</taxon>
        <taxon>Bacillota</taxon>
        <taxon>Bacilli</taxon>
        <taxon>Bacillales</taxon>
        <taxon>Paenibacillaceae</taxon>
        <taxon>Paenibacillus</taxon>
    </lineage>
</organism>
<reference evidence="5 6" key="1">
    <citation type="submission" date="2017-01" db="EMBL/GenBank/DDBJ databases">
        <title>Genome analysis of Paenibacillus selenitrireducens ES3-24.</title>
        <authorList>
            <person name="Xu D."/>
            <person name="Yao R."/>
            <person name="Zheng S."/>
        </authorList>
    </citation>
    <scope>NUCLEOTIDE SEQUENCE [LARGE SCALE GENOMIC DNA]</scope>
    <source>
        <strain evidence="5 6">ES3-24</strain>
    </source>
</reference>
<dbReference type="Pfam" id="PF13419">
    <property type="entry name" value="HAD_2"/>
    <property type="match status" value="1"/>
</dbReference>
<dbReference type="Proteomes" id="UP000190188">
    <property type="component" value="Unassembled WGS sequence"/>
</dbReference>
<comment type="caution">
    <text evidence="5">The sequence shown here is derived from an EMBL/GenBank/DDBJ whole genome shotgun (WGS) entry which is preliminary data.</text>
</comment>
<dbReference type="Gene3D" id="1.20.120.710">
    <property type="entry name" value="Haloacid dehalogenase hydrolase-like domain"/>
    <property type="match status" value="1"/>
</dbReference>
<dbReference type="InterPro" id="IPR023214">
    <property type="entry name" value="HAD_sf"/>
</dbReference>
<dbReference type="PANTHER" id="PTHR46470:SF2">
    <property type="entry name" value="GLYCERALDEHYDE 3-PHOSPHATE PHOSPHATASE"/>
    <property type="match status" value="1"/>
</dbReference>
<dbReference type="AlphaFoldDB" id="A0A1T2X5U7"/>
<dbReference type="GO" id="GO:0016791">
    <property type="term" value="F:phosphatase activity"/>
    <property type="evidence" value="ECO:0007669"/>
    <property type="project" value="TreeGrafter"/>
</dbReference>
<keyword evidence="2" id="KW-0479">Metal-binding</keyword>
<dbReference type="InterPro" id="IPR006439">
    <property type="entry name" value="HAD-SF_hydro_IA"/>
</dbReference>
<dbReference type="GO" id="GO:0044281">
    <property type="term" value="P:small molecule metabolic process"/>
    <property type="evidence" value="ECO:0007669"/>
    <property type="project" value="UniProtKB-ARBA"/>
</dbReference>
<evidence type="ECO:0000313" key="5">
    <source>
        <dbReference type="EMBL" id="OPA75264.1"/>
    </source>
</evidence>
<accession>A0A1T2X5U7</accession>
<evidence type="ECO:0000256" key="2">
    <source>
        <dbReference type="ARBA" id="ARBA00022723"/>
    </source>
</evidence>
<dbReference type="SFLD" id="SFLDG01129">
    <property type="entry name" value="C1.5:_HAD__Beta-PGM__Phosphata"/>
    <property type="match status" value="1"/>
</dbReference>
<dbReference type="InterPro" id="IPR036412">
    <property type="entry name" value="HAD-like_sf"/>
</dbReference>
<sequence length="243" mass="28387">MDYTQETGVFFDLDDTLYDHLTPLRDTLQHILGLGHDFPYDQAYQRFRYYSDMLSAQQTNPFAANNKDAQVYIRTKRYVLMLQEFDIEITLEQGHLLQEDYMGRQYDISLFEGAEDVIRQLQQQGRMVGILTNGAEEHQRKKIQALALDKLIPAEQIFITGAVGWDKPNVRIFEHINQQTHVLAKNSYYVGDSWRNDVIGALGAGWHVLWFNHRQAEPESHHTPQYVVRQYEEIARILLTPKS</sequence>
<keyword evidence="3 5" id="KW-0378">Hydrolase</keyword>
<comment type="cofactor">
    <cofactor evidence="1">
        <name>Mg(2+)</name>
        <dbReference type="ChEBI" id="CHEBI:18420"/>
    </cofactor>
</comment>
<evidence type="ECO:0000256" key="1">
    <source>
        <dbReference type="ARBA" id="ARBA00001946"/>
    </source>
</evidence>
<gene>
    <name evidence="5" type="ORF">BVG16_21950</name>
</gene>
<dbReference type="InterPro" id="IPR051400">
    <property type="entry name" value="HAD-like_hydrolase"/>
</dbReference>
<dbReference type="InterPro" id="IPR041492">
    <property type="entry name" value="HAD_2"/>
</dbReference>
<dbReference type="NCBIfam" id="TIGR01549">
    <property type="entry name" value="HAD-SF-IA-v1"/>
    <property type="match status" value="1"/>
</dbReference>
<protein>
    <submittedName>
        <fullName evidence="5">HAD family hydrolase</fullName>
    </submittedName>
</protein>
<dbReference type="SUPFAM" id="SSF56784">
    <property type="entry name" value="HAD-like"/>
    <property type="match status" value="1"/>
</dbReference>
<dbReference type="Gene3D" id="3.40.50.1000">
    <property type="entry name" value="HAD superfamily/HAD-like"/>
    <property type="match status" value="1"/>
</dbReference>
<evidence type="ECO:0000256" key="3">
    <source>
        <dbReference type="ARBA" id="ARBA00022801"/>
    </source>
</evidence>
<dbReference type="GO" id="GO:0046872">
    <property type="term" value="F:metal ion binding"/>
    <property type="evidence" value="ECO:0007669"/>
    <property type="project" value="UniProtKB-KW"/>
</dbReference>
<dbReference type="STRING" id="1324314.BVG16_21950"/>
<evidence type="ECO:0000256" key="4">
    <source>
        <dbReference type="ARBA" id="ARBA00022842"/>
    </source>
</evidence>
<dbReference type="EMBL" id="MSZX01000009">
    <property type="protein sequence ID" value="OPA75264.1"/>
    <property type="molecule type" value="Genomic_DNA"/>
</dbReference>
<dbReference type="PANTHER" id="PTHR46470">
    <property type="entry name" value="N-ACYLNEURAMINATE-9-PHOSPHATASE"/>
    <property type="match status" value="1"/>
</dbReference>